<sequence length="264" mass="28023">MSVATHLGLADPNSEVLTLAGQRWSRWQMSHEELLVVDELADLPAWLQAADWDEADRVLLALAQLSAPDGGDDVAATAALAWVLLPGASLLAFRLGRLSRRIDEILAAQLWVEARTFPWQRGHKVAANILMNTRKGVMRDLGIGALGDRTIPFPPSAQVWTEAAYGVLPAGPTAEEELLDILELAMSAGALSDDDGELLLGLAHAADLASPARSGRGHAGLMAPAASETLAADRGVSARTIRRRAARSVSVLRTVCGAHQRVSA</sequence>
<dbReference type="RefSeq" id="WP_091787501.1">
    <property type="nucleotide sequence ID" value="NZ_LT629711.1"/>
</dbReference>
<organism evidence="1 2">
    <name type="scientific">Pedococcus dokdonensis</name>
    <dbReference type="NCBI Taxonomy" id="443156"/>
    <lineage>
        <taxon>Bacteria</taxon>
        <taxon>Bacillati</taxon>
        <taxon>Actinomycetota</taxon>
        <taxon>Actinomycetes</taxon>
        <taxon>Micrococcales</taxon>
        <taxon>Intrasporangiaceae</taxon>
        <taxon>Pedococcus</taxon>
    </lineage>
</organism>
<dbReference type="EMBL" id="LT629711">
    <property type="protein sequence ID" value="SDP61201.1"/>
    <property type="molecule type" value="Genomic_DNA"/>
</dbReference>
<gene>
    <name evidence="1" type="ORF">SAMN04489867_3135</name>
</gene>
<evidence type="ECO:0000313" key="1">
    <source>
        <dbReference type="EMBL" id="SDP61201.1"/>
    </source>
</evidence>
<accession>A0A1H0U4Y4</accession>
<dbReference type="Proteomes" id="UP000199077">
    <property type="component" value="Chromosome I"/>
</dbReference>
<dbReference type="STRING" id="443156.SAMN04489867_3135"/>
<dbReference type="OrthoDB" id="3722818at2"/>
<evidence type="ECO:0000313" key="2">
    <source>
        <dbReference type="Proteomes" id="UP000199077"/>
    </source>
</evidence>
<dbReference type="AlphaFoldDB" id="A0A1H0U4Y4"/>
<protein>
    <submittedName>
        <fullName evidence="1">Uncharacterized protein</fullName>
    </submittedName>
</protein>
<reference evidence="2" key="1">
    <citation type="submission" date="2016-10" db="EMBL/GenBank/DDBJ databases">
        <authorList>
            <person name="Varghese N."/>
            <person name="Submissions S."/>
        </authorList>
    </citation>
    <scope>NUCLEOTIDE SEQUENCE [LARGE SCALE GENOMIC DNA]</scope>
    <source>
        <strain evidence="2">DSM 22329</strain>
    </source>
</reference>
<proteinExistence type="predicted"/>
<name>A0A1H0U4Y4_9MICO</name>
<keyword evidence="2" id="KW-1185">Reference proteome</keyword>